<dbReference type="InterPro" id="IPR050168">
    <property type="entry name" value="AAA_ATPase_domain"/>
</dbReference>
<comment type="similarity">
    <text evidence="1 4">Belongs to the AAA ATPase family.</text>
</comment>
<dbReference type="Gene3D" id="1.10.8.60">
    <property type="match status" value="2"/>
</dbReference>
<keyword evidence="3 4" id="KW-0067">ATP-binding</keyword>
<organism evidence="6 7">
    <name type="scientific">Boothiomyces macroporosus</name>
    <dbReference type="NCBI Taxonomy" id="261099"/>
    <lineage>
        <taxon>Eukaryota</taxon>
        <taxon>Fungi</taxon>
        <taxon>Fungi incertae sedis</taxon>
        <taxon>Chytridiomycota</taxon>
        <taxon>Chytridiomycota incertae sedis</taxon>
        <taxon>Chytridiomycetes</taxon>
        <taxon>Rhizophydiales</taxon>
        <taxon>Terramycetaceae</taxon>
        <taxon>Boothiomyces</taxon>
    </lineage>
</organism>
<dbReference type="PANTHER" id="PTHR23077:SF171">
    <property type="entry name" value="NUCLEAR VALOSIN-CONTAINING PROTEIN-LIKE"/>
    <property type="match status" value="1"/>
</dbReference>
<dbReference type="InterPro" id="IPR003959">
    <property type="entry name" value="ATPase_AAA_core"/>
</dbReference>
<dbReference type="AlphaFoldDB" id="A0AAD5UIC2"/>
<evidence type="ECO:0000259" key="5">
    <source>
        <dbReference type="SMART" id="SM00382"/>
    </source>
</evidence>
<evidence type="ECO:0000256" key="2">
    <source>
        <dbReference type="ARBA" id="ARBA00022741"/>
    </source>
</evidence>
<sequence>MEIINGVDILKGGKGDGERELRMAFKRAREYSVQNDTFSIIFIDEIDAIAPSREQNPESSAMVAQLLTLMDGIESRGKLIVIGATNRPNSLDAALRRPGRFDREVEFKVPTKEERCEAIKHLASNFNLNSDIDFDLLAENTNGYVMADLVSLVREVAMISSAKNQNEVCFQDFLDGMKRTGPSILRSSQLELEKLDWSDVGGVENIKRVLQQAVEWPLLYKEKYTALGLKPPRGILLYGPPGNAKTTLVKILACRLGSTFLTVSGASMYSSLLGESEAQIRQLFRNARSAAPAIIFLDEIDALVGKRGFSSGKSGDSVQERILSTLLNEMDGIELAKDVLVVGATNRPDIVDAALLRPGRFDKVVLVPAPDLQARKEILQVYTRKMPVEPLDYDLLASETEFFTGADLKSLCRETALSQLRSGNEGLLSTLHFLSTIKTISPSLSAEMIQQYEEFKKEYGGEMNSLH</sequence>
<evidence type="ECO:0000256" key="3">
    <source>
        <dbReference type="ARBA" id="ARBA00022840"/>
    </source>
</evidence>
<dbReference type="InterPro" id="IPR003593">
    <property type="entry name" value="AAA+_ATPase"/>
</dbReference>
<dbReference type="SMART" id="SM00382">
    <property type="entry name" value="AAA"/>
    <property type="match status" value="2"/>
</dbReference>
<dbReference type="EMBL" id="JADGKB010000022">
    <property type="protein sequence ID" value="KAJ3258977.1"/>
    <property type="molecule type" value="Genomic_DNA"/>
</dbReference>
<protein>
    <recommendedName>
        <fullName evidence="5">AAA+ ATPase domain-containing protein</fullName>
    </recommendedName>
</protein>
<proteinExistence type="inferred from homology"/>
<reference evidence="6" key="1">
    <citation type="submission" date="2020-05" db="EMBL/GenBank/DDBJ databases">
        <title>Phylogenomic resolution of chytrid fungi.</title>
        <authorList>
            <person name="Stajich J.E."/>
            <person name="Amses K."/>
            <person name="Simmons R."/>
            <person name="Seto K."/>
            <person name="Myers J."/>
            <person name="Bonds A."/>
            <person name="Quandt C.A."/>
            <person name="Barry K."/>
            <person name="Liu P."/>
            <person name="Grigoriev I."/>
            <person name="Longcore J.E."/>
            <person name="James T.Y."/>
        </authorList>
    </citation>
    <scope>NUCLEOTIDE SEQUENCE</scope>
    <source>
        <strain evidence="6">PLAUS21</strain>
    </source>
</reference>
<feature type="domain" description="AAA+ ATPase" evidence="5">
    <location>
        <begin position="231"/>
        <end position="371"/>
    </location>
</feature>
<accession>A0AAD5UIC2</accession>
<dbReference type="Proteomes" id="UP001210925">
    <property type="component" value="Unassembled WGS sequence"/>
</dbReference>
<dbReference type="SUPFAM" id="SSF52540">
    <property type="entry name" value="P-loop containing nucleoside triphosphate hydrolases"/>
    <property type="match status" value="2"/>
</dbReference>
<dbReference type="PROSITE" id="PS00674">
    <property type="entry name" value="AAA"/>
    <property type="match status" value="2"/>
</dbReference>
<dbReference type="GO" id="GO:0016887">
    <property type="term" value="F:ATP hydrolysis activity"/>
    <property type="evidence" value="ECO:0007669"/>
    <property type="project" value="InterPro"/>
</dbReference>
<keyword evidence="7" id="KW-1185">Reference proteome</keyword>
<dbReference type="InterPro" id="IPR003960">
    <property type="entry name" value="ATPase_AAA_CS"/>
</dbReference>
<evidence type="ECO:0000313" key="7">
    <source>
        <dbReference type="Proteomes" id="UP001210925"/>
    </source>
</evidence>
<dbReference type="InterPro" id="IPR027417">
    <property type="entry name" value="P-loop_NTPase"/>
</dbReference>
<gene>
    <name evidence="6" type="ORF">HK103_003118</name>
</gene>
<dbReference type="Pfam" id="PF00004">
    <property type="entry name" value="AAA"/>
    <property type="match status" value="2"/>
</dbReference>
<keyword evidence="2 4" id="KW-0547">Nucleotide-binding</keyword>
<name>A0AAD5UIC2_9FUNG</name>
<dbReference type="PANTHER" id="PTHR23077">
    <property type="entry name" value="AAA-FAMILY ATPASE"/>
    <property type="match status" value="1"/>
</dbReference>
<evidence type="ECO:0000256" key="4">
    <source>
        <dbReference type="RuleBase" id="RU003651"/>
    </source>
</evidence>
<dbReference type="Pfam" id="PF17862">
    <property type="entry name" value="AAA_lid_3"/>
    <property type="match status" value="2"/>
</dbReference>
<comment type="caution">
    <text evidence="6">The sequence shown here is derived from an EMBL/GenBank/DDBJ whole genome shotgun (WGS) entry which is preliminary data.</text>
</comment>
<dbReference type="GO" id="GO:0005524">
    <property type="term" value="F:ATP binding"/>
    <property type="evidence" value="ECO:0007669"/>
    <property type="project" value="UniProtKB-KW"/>
</dbReference>
<dbReference type="InterPro" id="IPR041569">
    <property type="entry name" value="AAA_lid_3"/>
</dbReference>
<dbReference type="Gene3D" id="3.40.50.300">
    <property type="entry name" value="P-loop containing nucleotide triphosphate hydrolases"/>
    <property type="match status" value="2"/>
</dbReference>
<evidence type="ECO:0000313" key="6">
    <source>
        <dbReference type="EMBL" id="KAJ3258977.1"/>
    </source>
</evidence>
<dbReference type="FunFam" id="3.40.50.300:FF:001440">
    <property type="entry name" value="ATPase, AAA family protein"/>
    <property type="match status" value="1"/>
</dbReference>
<evidence type="ECO:0000256" key="1">
    <source>
        <dbReference type="ARBA" id="ARBA00006914"/>
    </source>
</evidence>
<feature type="domain" description="AAA+ ATPase" evidence="5">
    <location>
        <begin position="1"/>
        <end position="111"/>
    </location>
</feature>